<comment type="caution">
    <text evidence="2">The sequence shown here is derived from an EMBL/GenBank/DDBJ whole genome shotgun (WGS) entry which is preliminary data.</text>
</comment>
<organism evidence="2 3">
    <name type="scientific">Fusarium duplospermum</name>
    <dbReference type="NCBI Taxonomy" id="1325734"/>
    <lineage>
        <taxon>Eukaryota</taxon>
        <taxon>Fungi</taxon>
        <taxon>Dikarya</taxon>
        <taxon>Ascomycota</taxon>
        <taxon>Pezizomycotina</taxon>
        <taxon>Sordariomycetes</taxon>
        <taxon>Hypocreomycetidae</taxon>
        <taxon>Hypocreales</taxon>
        <taxon>Nectriaceae</taxon>
        <taxon>Fusarium</taxon>
        <taxon>Fusarium solani species complex</taxon>
    </lineage>
</organism>
<proteinExistence type="predicted"/>
<evidence type="ECO:0000313" key="3">
    <source>
        <dbReference type="Proteomes" id="UP000288168"/>
    </source>
</evidence>
<dbReference type="PANTHER" id="PTHR24359">
    <property type="entry name" value="SERINE/THREONINE-PROTEIN KINASE SBK1"/>
    <property type="match status" value="1"/>
</dbReference>
<keyword evidence="3" id="KW-1185">Reference proteome</keyword>
<feature type="domain" description="Protein kinase" evidence="1">
    <location>
        <begin position="214"/>
        <end position="525"/>
    </location>
</feature>
<gene>
    <name evidence="2" type="ORF">CEP54_002996</name>
</gene>
<protein>
    <recommendedName>
        <fullName evidence="1">Protein kinase domain-containing protein</fullName>
    </recommendedName>
</protein>
<dbReference type="PANTHER" id="PTHR24359:SF1">
    <property type="entry name" value="INHIBITOR OF NUCLEAR FACTOR KAPPA-B KINASE EPSILON SUBUNIT HOMOLOG 1-RELATED"/>
    <property type="match status" value="1"/>
</dbReference>
<dbReference type="Proteomes" id="UP000288168">
    <property type="component" value="Unassembled WGS sequence"/>
</dbReference>
<sequence>MARARSQPPDARLMKTSGSPLGLAEGSVDSKSMMLISGMFMCGRFIPHGNLTELLHFEAIEEELGGCSKLRFDTKQHELKAQALEICGAPVRDLTTVSGDTLIGGGCVEHTTPEVRSYKKILAILVLINRRSKIRYFLQAGICDADLPLVLVKRTDSVASWALQPGKANDISPGRLKGWSKSKVTYTKFLEWQWVVLAPSFTSGQEKMVPHQSFQDRDILPFTSWEILVESKSTNVPIQAVAVKRLKSQNDGDFEREVNITRRFSDNHHKNLVCLLATYKQHDEFNLIFPYAECNLLGYWRQVNPNPSSKDGLSWLAEQCRGLADGLAYIHRYSTSSFRSLLHPNSFPLTSFTKVPTPDNKEVCQLFGRHGDIKPENILWFSGPRPFTENSKGILKITDFGIAEFSTKPAVDRKRRGHIPNSPTYCAPEIDLPVQVGGGPISPSYDIWALGCVYLQFITWWLGSWDYVEKFASRRLMPDPYHWSLPLNSDKFFTIQKNSHTGRWEAQVKDVVSQVSISQTMRVYL</sequence>
<evidence type="ECO:0000259" key="1">
    <source>
        <dbReference type="PROSITE" id="PS50011"/>
    </source>
</evidence>
<dbReference type="GO" id="GO:0005524">
    <property type="term" value="F:ATP binding"/>
    <property type="evidence" value="ECO:0007669"/>
    <property type="project" value="InterPro"/>
</dbReference>
<accession>A0A428QRP6</accession>
<dbReference type="InterPro" id="IPR000719">
    <property type="entry name" value="Prot_kinase_dom"/>
</dbReference>
<dbReference type="Gene3D" id="3.30.200.20">
    <property type="entry name" value="Phosphorylase Kinase, domain 1"/>
    <property type="match status" value="1"/>
</dbReference>
<dbReference type="GO" id="GO:0004674">
    <property type="term" value="F:protein serine/threonine kinase activity"/>
    <property type="evidence" value="ECO:0007669"/>
    <property type="project" value="TreeGrafter"/>
</dbReference>
<evidence type="ECO:0000313" key="2">
    <source>
        <dbReference type="EMBL" id="RSL67947.1"/>
    </source>
</evidence>
<dbReference type="SUPFAM" id="SSF56112">
    <property type="entry name" value="Protein kinase-like (PK-like)"/>
    <property type="match status" value="1"/>
</dbReference>
<name>A0A428QRP6_9HYPO</name>
<dbReference type="Pfam" id="PF00069">
    <property type="entry name" value="Pkinase"/>
    <property type="match status" value="1"/>
</dbReference>
<dbReference type="InterPro" id="IPR011009">
    <property type="entry name" value="Kinase-like_dom_sf"/>
</dbReference>
<dbReference type="InterPro" id="IPR001245">
    <property type="entry name" value="Ser-Thr/Tyr_kinase_cat_dom"/>
</dbReference>
<dbReference type="CDD" id="cd00180">
    <property type="entry name" value="PKc"/>
    <property type="match status" value="1"/>
</dbReference>
<dbReference type="PROSITE" id="PS50011">
    <property type="entry name" value="PROTEIN_KINASE_DOM"/>
    <property type="match status" value="1"/>
</dbReference>
<dbReference type="AlphaFoldDB" id="A0A428QRP6"/>
<dbReference type="Gene3D" id="1.10.510.10">
    <property type="entry name" value="Transferase(Phosphotransferase) domain 1"/>
    <property type="match status" value="1"/>
</dbReference>
<dbReference type="EMBL" id="NKCI01000018">
    <property type="protein sequence ID" value="RSL67947.1"/>
    <property type="molecule type" value="Genomic_DNA"/>
</dbReference>
<dbReference type="OrthoDB" id="4062651at2759"/>
<reference evidence="2 3" key="1">
    <citation type="submission" date="2017-06" db="EMBL/GenBank/DDBJ databases">
        <title>Comparative genomic analysis of Ambrosia Fusariam Clade fungi.</title>
        <authorList>
            <person name="Stajich J.E."/>
            <person name="Carrillo J."/>
            <person name="Kijimoto T."/>
            <person name="Eskalen A."/>
            <person name="O'Donnell K."/>
            <person name="Kasson M."/>
        </authorList>
    </citation>
    <scope>NUCLEOTIDE SEQUENCE [LARGE SCALE GENOMIC DNA]</scope>
    <source>
        <strain evidence="2 3">NRRL62584</strain>
    </source>
</reference>
<dbReference type="SMART" id="SM00220">
    <property type="entry name" value="S_TKc"/>
    <property type="match status" value="1"/>
</dbReference>
<dbReference type="Pfam" id="PF07714">
    <property type="entry name" value="PK_Tyr_Ser-Thr"/>
    <property type="match status" value="1"/>
</dbReference>